<gene>
    <name evidence="1" type="ORF">MENTE1834_LOCUS14065</name>
</gene>
<accession>A0ACB0YMX6</accession>
<evidence type="ECO:0000313" key="2">
    <source>
        <dbReference type="Proteomes" id="UP001497535"/>
    </source>
</evidence>
<sequence>MVELLQPSLDELAEWKSANNIIDDLIESKEQDNIGERGQRLASKIASGRIKSSSASSKNIFHFF</sequence>
<proteinExistence type="predicted"/>
<keyword evidence="2" id="KW-1185">Reference proteome</keyword>
<dbReference type="EMBL" id="CAVMJV010000015">
    <property type="protein sequence ID" value="CAK5053215.1"/>
    <property type="molecule type" value="Genomic_DNA"/>
</dbReference>
<organism evidence="1 2">
    <name type="scientific">Meloidogyne enterolobii</name>
    <name type="common">Root-knot nematode worm</name>
    <name type="synonym">Meloidogyne mayaguensis</name>
    <dbReference type="NCBI Taxonomy" id="390850"/>
    <lineage>
        <taxon>Eukaryota</taxon>
        <taxon>Metazoa</taxon>
        <taxon>Ecdysozoa</taxon>
        <taxon>Nematoda</taxon>
        <taxon>Chromadorea</taxon>
        <taxon>Rhabditida</taxon>
        <taxon>Tylenchina</taxon>
        <taxon>Tylenchomorpha</taxon>
        <taxon>Tylenchoidea</taxon>
        <taxon>Meloidogynidae</taxon>
        <taxon>Meloidogyninae</taxon>
        <taxon>Meloidogyne</taxon>
    </lineage>
</organism>
<protein>
    <submittedName>
        <fullName evidence="1">Uncharacterized protein</fullName>
    </submittedName>
</protein>
<reference evidence="1" key="1">
    <citation type="submission" date="2023-11" db="EMBL/GenBank/DDBJ databases">
        <authorList>
            <person name="Poullet M."/>
        </authorList>
    </citation>
    <scope>NUCLEOTIDE SEQUENCE</scope>
    <source>
        <strain evidence="1">E1834</strain>
    </source>
</reference>
<comment type="caution">
    <text evidence="1">The sequence shown here is derived from an EMBL/GenBank/DDBJ whole genome shotgun (WGS) entry which is preliminary data.</text>
</comment>
<evidence type="ECO:0000313" key="1">
    <source>
        <dbReference type="EMBL" id="CAK5053215.1"/>
    </source>
</evidence>
<name>A0ACB0YMX6_MELEN</name>
<dbReference type="Proteomes" id="UP001497535">
    <property type="component" value="Unassembled WGS sequence"/>
</dbReference>